<evidence type="ECO:0000256" key="3">
    <source>
        <dbReference type="ARBA" id="ARBA00022692"/>
    </source>
</evidence>
<evidence type="ECO:0000256" key="1">
    <source>
        <dbReference type="ARBA" id="ARBA00004651"/>
    </source>
</evidence>
<reference evidence="7" key="1">
    <citation type="submission" date="2020-02" db="EMBL/GenBank/DDBJ databases">
        <title>Draft genome sequence of Candidatus Afipia apatlaquensis IBT-C3, a potential strain for decolorization of textile dyes.</title>
        <authorList>
            <person name="Sanchez-Reyes A."/>
            <person name="Breton-Deval L."/>
            <person name="Mangelson H."/>
            <person name="Sanchez-Flores A."/>
        </authorList>
    </citation>
    <scope>NUCLEOTIDE SEQUENCE [LARGE SCALE GENOMIC DNA]</scope>
    <source>
        <strain evidence="7">IBT-C3</strain>
    </source>
</reference>
<protein>
    <submittedName>
        <fullName evidence="7">Branched-chain amino acid ABC transporter permease</fullName>
    </submittedName>
</protein>
<feature type="transmembrane region" description="Helical" evidence="6">
    <location>
        <begin position="63"/>
        <end position="82"/>
    </location>
</feature>
<organism evidence="7 8">
    <name type="scientific">Candidatus Afipia apatlaquensis</name>
    <dbReference type="NCBI Taxonomy" id="2712852"/>
    <lineage>
        <taxon>Bacteria</taxon>
        <taxon>Pseudomonadati</taxon>
        <taxon>Pseudomonadota</taxon>
        <taxon>Alphaproteobacteria</taxon>
        <taxon>Hyphomicrobiales</taxon>
        <taxon>Nitrobacteraceae</taxon>
        <taxon>Afipia</taxon>
    </lineage>
</organism>
<dbReference type="GO" id="GO:0005886">
    <property type="term" value="C:plasma membrane"/>
    <property type="evidence" value="ECO:0007669"/>
    <property type="project" value="UniProtKB-SubCell"/>
</dbReference>
<dbReference type="EMBL" id="JAAMRR010000310">
    <property type="protein sequence ID" value="NGX94788.1"/>
    <property type="molecule type" value="Genomic_DNA"/>
</dbReference>
<evidence type="ECO:0000256" key="6">
    <source>
        <dbReference type="SAM" id="Phobius"/>
    </source>
</evidence>
<evidence type="ECO:0000313" key="7">
    <source>
        <dbReference type="EMBL" id="NGX94788.1"/>
    </source>
</evidence>
<keyword evidence="8" id="KW-1185">Reference proteome</keyword>
<evidence type="ECO:0000256" key="5">
    <source>
        <dbReference type="ARBA" id="ARBA00023136"/>
    </source>
</evidence>
<dbReference type="InterPro" id="IPR043428">
    <property type="entry name" value="LivM-like"/>
</dbReference>
<gene>
    <name evidence="7" type="ORF">G4V63_06000</name>
</gene>
<evidence type="ECO:0000256" key="2">
    <source>
        <dbReference type="ARBA" id="ARBA00022475"/>
    </source>
</evidence>
<comment type="caution">
    <text evidence="7">The sequence shown here is derived from an EMBL/GenBank/DDBJ whole genome shotgun (WGS) entry which is preliminary data.</text>
</comment>
<keyword evidence="2" id="KW-1003">Cell membrane</keyword>
<feature type="transmembrane region" description="Helical" evidence="6">
    <location>
        <begin position="31"/>
        <end position="51"/>
    </location>
</feature>
<evidence type="ECO:0000256" key="4">
    <source>
        <dbReference type="ARBA" id="ARBA00022989"/>
    </source>
</evidence>
<name>A0A7C9VCG6_9BRAD</name>
<keyword evidence="3 6" id="KW-0812">Transmembrane</keyword>
<comment type="subcellular location">
    <subcellularLocation>
        <location evidence="1">Cell membrane</location>
        <topology evidence="1">Multi-pass membrane protein</topology>
    </subcellularLocation>
</comment>
<dbReference type="CDD" id="cd06581">
    <property type="entry name" value="TM_PBP1_LivM_like"/>
    <property type="match status" value="1"/>
</dbReference>
<sequence length="181" mass="19655">MRQISLIDIAGGIVVVAILALAPVFAASNYLTGVLTVCVIYGIWASSWDFMSGLTGRENFGHSLFIGAGAYTAGFLATIWFANPWYSLPAAVVIAVAFSLIVGFPTLRLRGPYFALAMLSASAILQRLCLIFWEQTGGEEGLYGLEPLMRNPLHYYWLVLSILVVTVIVLALLAQSHWGLL</sequence>
<accession>A0A7C9VCG6</accession>
<feature type="transmembrane region" description="Helical" evidence="6">
    <location>
        <begin position="7"/>
        <end position="25"/>
    </location>
</feature>
<feature type="transmembrane region" description="Helical" evidence="6">
    <location>
        <begin position="88"/>
        <end position="107"/>
    </location>
</feature>
<feature type="non-terminal residue" evidence="7">
    <location>
        <position position="181"/>
    </location>
</feature>
<dbReference type="Proteomes" id="UP000480266">
    <property type="component" value="Unassembled WGS sequence"/>
</dbReference>
<evidence type="ECO:0000313" key="8">
    <source>
        <dbReference type="Proteomes" id="UP000480266"/>
    </source>
</evidence>
<keyword evidence="4 6" id="KW-1133">Transmembrane helix</keyword>
<dbReference type="AlphaFoldDB" id="A0A7C9VCG6"/>
<dbReference type="Pfam" id="PF02653">
    <property type="entry name" value="BPD_transp_2"/>
    <property type="match status" value="1"/>
</dbReference>
<dbReference type="InterPro" id="IPR001851">
    <property type="entry name" value="ABC_transp_permease"/>
</dbReference>
<dbReference type="PANTHER" id="PTHR30482:SF20">
    <property type="entry name" value="HIGH-AFFINITY BRANCHED-CHAIN AMINO ACID TRANSPORT SYSTEM PERMEASE PROTEIN LIVM"/>
    <property type="match status" value="1"/>
</dbReference>
<proteinExistence type="predicted"/>
<dbReference type="PANTHER" id="PTHR30482">
    <property type="entry name" value="HIGH-AFFINITY BRANCHED-CHAIN AMINO ACID TRANSPORT SYSTEM PERMEASE"/>
    <property type="match status" value="1"/>
</dbReference>
<keyword evidence="5 6" id="KW-0472">Membrane</keyword>
<feature type="transmembrane region" description="Helical" evidence="6">
    <location>
        <begin position="153"/>
        <end position="174"/>
    </location>
</feature>
<dbReference type="GO" id="GO:0015658">
    <property type="term" value="F:branched-chain amino acid transmembrane transporter activity"/>
    <property type="evidence" value="ECO:0007669"/>
    <property type="project" value="InterPro"/>
</dbReference>